<comment type="caution">
    <text evidence="1">The sequence shown here is derived from an EMBL/GenBank/DDBJ whole genome shotgun (WGS) entry which is preliminary data.</text>
</comment>
<accession>A0A397IVI1</accession>
<name>A0A397IVI1_9GLOM</name>
<protein>
    <submittedName>
        <fullName evidence="1">Uncharacterized protein</fullName>
    </submittedName>
</protein>
<keyword evidence="2" id="KW-1185">Reference proteome</keyword>
<evidence type="ECO:0000313" key="2">
    <source>
        <dbReference type="Proteomes" id="UP000266861"/>
    </source>
</evidence>
<dbReference type="AlphaFoldDB" id="A0A397IVI1"/>
<gene>
    <name evidence="1" type="ORF">Glove_152g45</name>
</gene>
<proteinExistence type="predicted"/>
<sequence length="68" mass="7920">MHLCNTIVKKRIYDDTSCIVSTGLPRPIILLINNESLIRNDLIEPVKKLFGFLINRLNNKTEYFVNIM</sequence>
<evidence type="ECO:0000313" key="1">
    <source>
        <dbReference type="EMBL" id="RHZ79047.1"/>
    </source>
</evidence>
<dbReference type="Proteomes" id="UP000266861">
    <property type="component" value="Unassembled WGS sequence"/>
</dbReference>
<dbReference type="EMBL" id="PQFF01000143">
    <property type="protein sequence ID" value="RHZ79047.1"/>
    <property type="molecule type" value="Genomic_DNA"/>
</dbReference>
<organism evidence="1 2">
    <name type="scientific">Diversispora epigaea</name>
    <dbReference type="NCBI Taxonomy" id="1348612"/>
    <lineage>
        <taxon>Eukaryota</taxon>
        <taxon>Fungi</taxon>
        <taxon>Fungi incertae sedis</taxon>
        <taxon>Mucoromycota</taxon>
        <taxon>Glomeromycotina</taxon>
        <taxon>Glomeromycetes</taxon>
        <taxon>Diversisporales</taxon>
        <taxon>Diversisporaceae</taxon>
        <taxon>Diversispora</taxon>
    </lineage>
</organism>
<reference evidence="1 2" key="1">
    <citation type="submission" date="2018-08" db="EMBL/GenBank/DDBJ databases">
        <title>Genome and evolution of the arbuscular mycorrhizal fungus Diversispora epigaea (formerly Glomus versiforme) and its bacterial endosymbionts.</title>
        <authorList>
            <person name="Sun X."/>
            <person name="Fei Z."/>
            <person name="Harrison M."/>
        </authorList>
    </citation>
    <scope>NUCLEOTIDE SEQUENCE [LARGE SCALE GENOMIC DNA]</scope>
    <source>
        <strain evidence="1 2">IT104</strain>
    </source>
</reference>